<feature type="chain" id="PRO_5024802856" description="Secreted protein" evidence="1">
    <location>
        <begin position="26"/>
        <end position="88"/>
    </location>
</feature>
<keyword evidence="3" id="KW-1185">Reference proteome</keyword>
<feature type="signal peptide" evidence="1">
    <location>
        <begin position="1"/>
        <end position="25"/>
    </location>
</feature>
<name>A0A5N6DMS5_ASPPA</name>
<evidence type="ECO:0000256" key="1">
    <source>
        <dbReference type="SAM" id="SignalP"/>
    </source>
</evidence>
<dbReference type="VEuPathDB" id="FungiDB:BDV34DRAFT_194138"/>
<proteinExistence type="predicted"/>
<accession>A0A5N6DMS5</accession>
<evidence type="ECO:0000313" key="3">
    <source>
        <dbReference type="Proteomes" id="UP000326532"/>
    </source>
</evidence>
<keyword evidence="1" id="KW-0732">Signal</keyword>
<organism evidence="2 3">
    <name type="scientific">Aspergillus parasiticus</name>
    <dbReference type="NCBI Taxonomy" id="5067"/>
    <lineage>
        <taxon>Eukaryota</taxon>
        <taxon>Fungi</taxon>
        <taxon>Dikarya</taxon>
        <taxon>Ascomycota</taxon>
        <taxon>Pezizomycotina</taxon>
        <taxon>Eurotiomycetes</taxon>
        <taxon>Eurotiomycetidae</taxon>
        <taxon>Eurotiales</taxon>
        <taxon>Aspergillaceae</taxon>
        <taxon>Aspergillus</taxon>
        <taxon>Aspergillus subgen. Circumdati</taxon>
    </lineage>
</organism>
<evidence type="ECO:0008006" key="4">
    <source>
        <dbReference type="Google" id="ProtNLM"/>
    </source>
</evidence>
<reference evidence="2 3" key="1">
    <citation type="submission" date="2019-04" db="EMBL/GenBank/DDBJ databases">
        <title>Fungal friends and foes A comparative genomics study of 23 Aspergillus species from section Flavi.</title>
        <authorList>
            <consortium name="DOE Joint Genome Institute"/>
            <person name="Kjaerbolling I."/>
            <person name="Vesth T.C."/>
            <person name="Frisvad J.C."/>
            <person name="Nybo J.L."/>
            <person name="Theobald S."/>
            <person name="Kildgaard S."/>
            <person name="Petersen T.I."/>
            <person name="Kuo A."/>
            <person name="Sato A."/>
            <person name="Lyhne E.K."/>
            <person name="Kogle M.E."/>
            <person name="Wiebenga A."/>
            <person name="Kun R.S."/>
            <person name="Lubbers R.J."/>
            <person name="Makela M.R."/>
            <person name="Barry K."/>
            <person name="Chovatia M."/>
            <person name="Clum A."/>
            <person name="Daum C."/>
            <person name="Haridas S."/>
            <person name="He G."/>
            <person name="LaButti K."/>
            <person name="Lipzen A."/>
            <person name="Mondo S."/>
            <person name="Pangilinan J."/>
            <person name="Riley R."/>
            <person name="Salamov A."/>
            <person name="Simmons B.A."/>
            <person name="Magnuson J.K."/>
            <person name="Henrissat B."/>
            <person name="Mortensen U.H."/>
            <person name="Larsen T.O."/>
            <person name="De vries R.P."/>
            <person name="Grigoriev I.V."/>
            <person name="Machida M."/>
            <person name="Baker S.E."/>
            <person name="Andersen M.R."/>
        </authorList>
    </citation>
    <scope>NUCLEOTIDE SEQUENCE [LARGE SCALE GENOMIC DNA]</scope>
    <source>
        <strain evidence="2 3">CBS 117618</strain>
    </source>
</reference>
<sequence length="88" mass="9974">MSKALSLSLLHFVFLPLTPFGLSSGQRVYFVYSVHLLTESFLEALCILLCIPRFPFRSDPCHIFRSHTIVPSRILAGSHLSTIIRFIP</sequence>
<dbReference type="AlphaFoldDB" id="A0A5N6DMS5"/>
<evidence type="ECO:0000313" key="2">
    <source>
        <dbReference type="EMBL" id="KAB8206294.1"/>
    </source>
</evidence>
<dbReference type="Proteomes" id="UP000326532">
    <property type="component" value="Unassembled WGS sequence"/>
</dbReference>
<gene>
    <name evidence="2" type="ORF">BDV34DRAFT_194138</name>
</gene>
<dbReference type="EMBL" id="ML734964">
    <property type="protein sequence ID" value="KAB8206294.1"/>
    <property type="molecule type" value="Genomic_DNA"/>
</dbReference>
<protein>
    <recommendedName>
        <fullName evidence="4">Secreted protein</fullName>
    </recommendedName>
</protein>